<comment type="caution">
    <text evidence="1">The sequence shown here is derived from an EMBL/GenBank/DDBJ whole genome shotgun (WGS) entry which is preliminary data.</text>
</comment>
<dbReference type="RefSeq" id="WP_160601804.1">
    <property type="nucleotide sequence ID" value="NZ_WTYU01000002.1"/>
</dbReference>
<reference evidence="1 2" key="1">
    <citation type="submission" date="2019-12" db="EMBL/GenBank/DDBJ databases">
        <title>Genomic-based taxomic classification of the family Erythrobacteraceae.</title>
        <authorList>
            <person name="Xu L."/>
        </authorList>
    </citation>
    <scope>NUCLEOTIDE SEQUENCE [LARGE SCALE GENOMIC DNA]</scope>
    <source>
        <strain evidence="1 2">KCTC 52259</strain>
    </source>
</reference>
<organism evidence="1 2">
    <name type="scientific">Allopontixanthobacter confluentis</name>
    <dbReference type="NCBI Taxonomy" id="1849021"/>
    <lineage>
        <taxon>Bacteria</taxon>
        <taxon>Pseudomonadati</taxon>
        <taxon>Pseudomonadota</taxon>
        <taxon>Alphaproteobacteria</taxon>
        <taxon>Sphingomonadales</taxon>
        <taxon>Erythrobacteraceae</taxon>
        <taxon>Allopontixanthobacter</taxon>
    </lineage>
</organism>
<dbReference type="InterPro" id="IPR006311">
    <property type="entry name" value="TAT_signal"/>
</dbReference>
<accession>A0A6L7GIY4</accession>
<proteinExistence type="predicted"/>
<dbReference type="Proteomes" id="UP000473531">
    <property type="component" value="Unassembled WGS sequence"/>
</dbReference>
<evidence type="ECO:0000313" key="2">
    <source>
        <dbReference type="Proteomes" id="UP000473531"/>
    </source>
</evidence>
<evidence type="ECO:0000313" key="1">
    <source>
        <dbReference type="EMBL" id="MXP15254.1"/>
    </source>
</evidence>
<gene>
    <name evidence="1" type="ORF">GRI44_10885</name>
</gene>
<dbReference type="AlphaFoldDB" id="A0A6L7GIY4"/>
<dbReference type="EMBL" id="WTYU01000002">
    <property type="protein sequence ID" value="MXP15254.1"/>
    <property type="molecule type" value="Genomic_DNA"/>
</dbReference>
<protein>
    <submittedName>
        <fullName evidence="1">Uncharacterized protein</fullName>
    </submittedName>
</protein>
<sequence length="250" mass="27056">MTGPLDRRQSMAWLAGAALVPLLATTRPARARPASARQAANAFNPPSTPMRLTRELSRELGDGAHIVVQRIWQVQFTDQDAGFSLEGEQVGVDVSAPQSLGMLAAIERGRTENAMFPIALDQYGLITAEQADGAPAQIDQAILQARRQIDAARLSDAKQADARQFLAYLQQSAAQLASQLPEDLFNPAQSSWQQRREIDLPHGQSGSVIVTFSAATDPAAHLMQRAQRCIVTQIGDASRTSCENWSLLSA</sequence>
<name>A0A6L7GIY4_9SPHN</name>
<keyword evidence="2" id="KW-1185">Reference proteome</keyword>
<dbReference type="PROSITE" id="PS51318">
    <property type="entry name" value="TAT"/>
    <property type="match status" value="1"/>
</dbReference>
<dbReference type="OrthoDB" id="7508780at2"/>